<evidence type="ECO:0000256" key="1">
    <source>
        <dbReference type="ARBA" id="ARBA00000185"/>
    </source>
</evidence>
<evidence type="ECO:0000313" key="3">
    <source>
        <dbReference type="EMBL" id="VDR38816.1"/>
    </source>
</evidence>
<accession>A0A3P8MC79</accession>
<gene>
    <name evidence="3" type="ORF">NCTC10741_01948</name>
</gene>
<dbReference type="Proteomes" id="UP000271626">
    <property type="component" value="Chromosome"/>
</dbReference>
<dbReference type="Gene3D" id="1.10.268.10">
    <property type="entry name" value="Topoisomerase, domain 3"/>
    <property type="match status" value="1"/>
</dbReference>
<keyword evidence="2" id="KW-0175">Coiled coil</keyword>
<feature type="coiled-coil region" evidence="2">
    <location>
        <begin position="77"/>
        <end position="104"/>
    </location>
</feature>
<protein>
    <submittedName>
        <fullName evidence="3">DNA gyrase subunit A</fullName>
    </submittedName>
</protein>
<dbReference type="GO" id="GO:0005524">
    <property type="term" value="F:ATP binding"/>
    <property type="evidence" value="ECO:0007669"/>
    <property type="project" value="InterPro"/>
</dbReference>
<dbReference type="OrthoDB" id="3543649at2"/>
<dbReference type="GO" id="GO:0003677">
    <property type="term" value="F:DNA binding"/>
    <property type="evidence" value="ECO:0007669"/>
    <property type="project" value="InterPro"/>
</dbReference>
<dbReference type="SUPFAM" id="SSF56719">
    <property type="entry name" value="Type II DNA topoisomerase"/>
    <property type="match status" value="1"/>
</dbReference>
<dbReference type="GO" id="GO:0034335">
    <property type="term" value="F:DNA negative supercoiling activity"/>
    <property type="evidence" value="ECO:0007669"/>
    <property type="project" value="UniProtKB-ARBA"/>
</dbReference>
<evidence type="ECO:0000313" key="4">
    <source>
        <dbReference type="Proteomes" id="UP000271626"/>
    </source>
</evidence>
<evidence type="ECO:0000256" key="2">
    <source>
        <dbReference type="SAM" id="Coils"/>
    </source>
</evidence>
<dbReference type="EMBL" id="LR131273">
    <property type="protein sequence ID" value="VDR38816.1"/>
    <property type="molecule type" value="Genomic_DNA"/>
</dbReference>
<name>A0A3P8MC79_TSUPA</name>
<sequence>MTGRDPWITLEQQRARRDILVAIAEAMDHHRDVLEIMFAADDIDGAVAELQARYGWTAHQAAAVTDLQWRRLPRVERERITTALGDLTAEIARVEAEQHNLREL</sequence>
<proteinExistence type="predicted"/>
<dbReference type="InterPro" id="IPR013760">
    <property type="entry name" value="Topo_IIA-like_dom_sf"/>
</dbReference>
<organism evidence="3 4">
    <name type="scientific">Tsukamurella paurometabola</name>
    <name type="common">Corynebacterium paurometabolum</name>
    <dbReference type="NCBI Taxonomy" id="2061"/>
    <lineage>
        <taxon>Bacteria</taxon>
        <taxon>Bacillati</taxon>
        <taxon>Actinomycetota</taxon>
        <taxon>Actinomycetes</taxon>
        <taxon>Mycobacteriales</taxon>
        <taxon>Tsukamurellaceae</taxon>
        <taxon>Tsukamurella</taxon>
    </lineage>
</organism>
<reference evidence="3 4" key="1">
    <citation type="submission" date="2018-12" db="EMBL/GenBank/DDBJ databases">
        <authorList>
            <consortium name="Pathogen Informatics"/>
        </authorList>
    </citation>
    <scope>NUCLEOTIDE SEQUENCE [LARGE SCALE GENOMIC DNA]</scope>
    <source>
        <strain evidence="3 4">NCTC10741</strain>
    </source>
</reference>
<dbReference type="InterPro" id="IPR013757">
    <property type="entry name" value="Topo_IIA_A_a_sf"/>
</dbReference>
<dbReference type="RefSeq" id="WP_126195999.1">
    <property type="nucleotide sequence ID" value="NZ_CP085954.1"/>
</dbReference>
<comment type="catalytic activity">
    <reaction evidence="1">
        <text>ATP-dependent breakage, passage and rejoining of double-stranded DNA.</text>
        <dbReference type="EC" id="5.6.2.2"/>
    </reaction>
</comment>
<dbReference type="AlphaFoldDB" id="A0A3P8MC79"/>